<sequence>MATTTLPQPDKSHHTNSSSTSFRNPWPSFKNHGLLDLLHTRFRSDRNFIPIPQDRKELVTVQSATFATDTTTTSKLKATWLGHASWLLEFPNSGQTKDTTGGPTKGVTILLDPVFADRTSPVRFLGPKRYSPLPCTLDELPSIDSVLISHNHYDHLDIDVVLALHKRSSVTVFFCPLRNKDWFVSAGVAANVVVELDWWEACSLKVPGSGCVNVVCTPSQHTSARTPFDRDTMLWSGWAVAAADTKHEMDTTQDVSTQKLPGPEISFVAPRVFFAGDTGYRYVSSAKPTPSEEETAPRCPAFKQIGDILGPFDLALLPIGLYSPRDMLSSVHCSPEDSVCIHQDVRSKRSIGMHWGTYRGGISAQYEDVREPPRRFETCSKAANLAWGTEIGLCGIGETILI</sequence>
<evidence type="ECO:0000256" key="1">
    <source>
        <dbReference type="PIRSR" id="PIRSR038896-50"/>
    </source>
</evidence>
<dbReference type="Pfam" id="PF12706">
    <property type="entry name" value="Lactamase_B_2"/>
    <property type="match status" value="2"/>
</dbReference>
<evidence type="ECO:0000259" key="3">
    <source>
        <dbReference type="Pfam" id="PF12706"/>
    </source>
</evidence>
<dbReference type="EMBL" id="CAJPDQ010000001">
    <property type="protein sequence ID" value="CAF9903430.1"/>
    <property type="molecule type" value="Genomic_DNA"/>
</dbReference>
<dbReference type="PANTHER" id="PTHR15032:SF4">
    <property type="entry name" value="N-ACYL-PHOSPHATIDYLETHANOLAMINE-HYDROLYZING PHOSPHOLIPASE D"/>
    <property type="match status" value="1"/>
</dbReference>
<protein>
    <recommendedName>
        <fullName evidence="3">Metallo-beta-lactamase domain-containing protein</fullName>
    </recommendedName>
</protein>
<dbReference type="InterPro" id="IPR001279">
    <property type="entry name" value="Metallo-B-lactamas"/>
</dbReference>
<evidence type="ECO:0000313" key="5">
    <source>
        <dbReference type="Proteomes" id="UP000664169"/>
    </source>
</evidence>
<comment type="caution">
    <text evidence="4">The sequence shown here is derived from an EMBL/GenBank/DDBJ whole genome shotgun (WGS) entry which is preliminary data.</text>
</comment>
<dbReference type="PIRSF" id="PIRSF038896">
    <property type="entry name" value="NAPE-PLD"/>
    <property type="match status" value="1"/>
</dbReference>
<feature type="domain" description="Metallo-beta-lactamase" evidence="3">
    <location>
        <begin position="262"/>
        <end position="355"/>
    </location>
</feature>
<dbReference type="Proteomes" id="UP000664169">
    <property type="component" value="Unassembled WGS sequence"/>
</dbReference>
<dbReference type="SUPFAM" id="SSF56281">
    <property type="entry name" value="Metallo-hydrolase/oxidoreductase"/>
    <property type="match status" value="1"/>
</dbReference>
<dbReference type="InterPro" id="IPR024884">
    <property type="entry name" value="NAPE-PLD"/>
</dbReference>
<dbReference type="GO" id="GO:0070290">
    <property type="term" value="F:N-acylphosphatidylethanolamine-specific phospholipase D activity"/>
    <property type="evidence" value="ECO:0007669"/>
    <property type="project" value="InterPro"/>
</dbReference>
<dbReference type="Gene3D" id="3.60.15.10">
    <property type="entry name" value="Ribonuclease Z/Hydroxyacylglutathione hydrolase-like"/>
    <property type="match status" value="1"/>
</dbReference>
<reference evidence="4" key="1">
    <citation type="submission" date="2021-03" db="EMBL/GenBank/DDBJ databases">
        <authorList>
            <person name="Tagirdzhanova G."/>
        </authorList>
    </citation>
    <scope>NUCLEOTIDE SEQUENCE</scope>
</reference>
<dbReference type="PANTHER" id="PTHR15032">
    <property type="entry name" value="N-ACYL-PHOSPHATIDYLETHANOLAMINE-HYDROLYZING PHOSPHOLIPASE D"/>
    <property type="match status" value="1"/>
</dbReference>
<dbReference type="GO" id="GO:0070292">
    <property type="term" value="P:N-acylphosphatidylethanolamine metabolic process"/>
    <property type="evidence" value="ECO:0007669"/>
    <property type="project" value="TreeGrafter"/>
</dbReference>
<proteinExistence type="predicted"/>
<name>A0A8H3I1C0_9LECA</name>
<dbReference type="OrthoDB" id="332863at2759"/>
<feature type="binding site" evidence="1">
    <location>
        <position position="332"/>
    </location>
    <ligand>
        <name>an N-acyl-1,2-diacyl-sn-glycero-3-phosphoethanolamine</name>
        <dbReference type="ChEBI" id="CHEBI:62537"/>
    </ligand>
</feature>
<dbReference type="AlphaFoldDB" id="A0A8H3I1C0"/>
<evidence type="ECO:0000313" key="4">
    <source>
        <dbReference type="EMBL" id="CAF9903430.1"/>
    </source>
</evidence>
<organism evidence="4 5">
    <name type="scientific">Gomphillus americanus</name>
    <dbReference type="NCBI Taxonomy" id="1940652"/>
    <lineage>
        <taxon>Eukaryota</taxon>
        <taxon>Fungi</taxon>
        <taxon>Dikarya</taxon>
        <taxon>Ascomycota</taxon>
        <taxon>Pezizomycotina</taxon>
        <taxon>Lecanoromycetes</taxon>
        <taxon>OSLEUM clade</taxon>
        <taxon>Ostropomycetidae</taxon>
        <taxon>Ostropales</taxon>
        <taxon>Graphidaceae</taxon>
        <taxon>Gomphilloideae</taxon>
        <taxon>Gomphillus</taxon>
    </lineage>
</organism>
<evidence type="ECO:0000256" key="2">
    <source>
        <dbReference type="SAM" id="MobiDB-lite"/>
    </source>
</evidence>
<dbReference type="GO" id="GO:0070291">
    <property type="term" value="P:N-acylethanolamine metabolic process"/>
    <property type="evidence" value="ECO:0007669"/>
    <property type="project" value="TreeGrafter"/>
</dbReference>
<dbReference type="GO" id="GO:0005737">
    <property type="term" value="C:cytoplasm"/>
    <property type="evidence" value="ECO:0007669"/>
    <property type="project" value="TreeGrafter"/>
</dbReference>
<feature type="binding site" evidence="1">
    <location>
        <position position="153"/>
    </location>
    <ligand>
        <name>an N-acyl-1,2-diacyl-sn-glycero-3-phosphoethanolamine</name>
        <dbReference type="ChEBI" id="CHEBI:62537"/>
    </ligand>
</feature>
<gene>
    <name evidence="4" type="ORF">GOMPHAMPRED_000246</name>
</gene>
<accession>A0A8H3I1C0</accession>
<dbReference type="InterPro" id="IPR036866">
    <property type="entry name" value="RibonucZ/Hydroxyglut_hydro"/>
</dbReference>
<keyword evidence="5" id="KW-1185">Reference proteome</keyword>
<feature type="domain" description="Metallo-beta-lactamase" evidence="3">
    <location>
        <begin position="108"/>
        <end position="244"/>
    </location>
</feature>
<feature type="region of interest" description="Disordered" evidence="2">
    <location>
        <begin position="1"/>
        <end position="24"/>
    </location>
</feature>
<dbReference type="GO" id="GO:0008270">
    <property type="term" value="F:zinc ion binding"/>
    <property type="evidence" value="ECO:0007669"/>
    <property type="project" value="InterPro"/>
</dbReference>